<accession>A0A8X6I214</accession>
<comment type="subcellular location">
    <subcellularLocation>
        <location evidence="1">Chromosome</location>
    </subcellularLocation>
</comment>
<dbReference type="Gene3D" id="1.10.1040.10">
    <property type="entry name" value="N-(1-d-carboxylethyl)-l-norvaline Dehydrogenase, domain 2"/>
    <property type="match status" value="1"/>
</dbReference>
<keyword evidence="3" id="KW-0158">Chromosome</keyword>
<dbReference type="GO" id="GO:0003677">
    <property type="term" value="F:DNA binding"/>
    <property type="evidence" value="ECO:0007669"/>
    <property type="project" value="TreeGrafter"/>
</dbReference>
<evidence type="ECO:0000256" key="3">
    <source>
        <dbReference type="ARBA" id="ARBA00022454"/>
    </source>
</evidence>
<dbReference type="GO" id="GO:0140673">
    <property type="term" value="P:transcription elongation-coupled chromatin remodeling"/>
    <property type="evidence" value="ECO:0007669"/>
    <property type="project" value="TreeGrafter"/>
</dbReference>
<dbReference type="GO" id="GO:0050661">
    <property type="term" value="F:NADP binding"/>
    <property type="evidence" value="ECO:0007669"/>
    <property type="project" value="InterPro"/>
</dbReference>
<gene>
    <name evidence="8" type="primary">AGAP009949</name>
    <name evidence="8" type="ORF">TNCT_397861</name>
</gene>
<dbReference type="InterPro" id="IPR036291">
    <property type="entry name" value="NAD(P)-bd_dom_sf"/>
</dbReference>
<evidence type="ECO:0000256" key="5">
    <source>
        <dbReference type="ARBA" id="ARBA00034140"/>
    </source>
</evidence>
<keyword evidence="9" id="KW-1185">Reference proteome</keyword>
<dbReference type="InterPro" id="IPR008927">
    <property type="entry name" value="6-PGluconate_DH-like_C_sf"/>
</dbReference>
<evidence type="ECO:0000256" key="1">
    <source>
        <dbReference type="ARBA" id="ARBA00004286"/>
    </source>
</evidence>
<evidence type="ECO:0000256" key="6">
    <source>
        <dbReference type="SAM" id="MobiDB-lite"/>
    </source>
</evidence>
<dbReference type="InterPro" id="IPR013328">
    <property type="entry name" value="6PGD_dom2"/>
</dbReference>
<dbReference type="EMBL" id="BMAO01029594">
    <property type="protein sequence ID" value="GFR32795.1"/>
    <property type="molecule type" value="Genomic_DNA"/>
</dbReference>
<dbReference type="PANTHER" id="PTHR43580">
    <property type="entry name" value="OXIDOREDUCTASE GLYR1-RELATED"/>
    <property type="match status" value="1"/>
</dbReference>
<dbReference type="PROSITE" id="PS50812">
    <property type="entry name" value="PWWP"/>
    <property type="match status" value="1"/>
</dbReference>
<evidence type="ECO:0000259" key="7">
    <source>
        <dbReference type="PROSITE" id="PS50812"/>
    </source>
</evidence>
<dbReference type="SUPFAM" id="SSF63748">
    <property type="entry name" value="Tudor/PWWP/MBT"/>
    <property type="match status" value="1"/>
</dbReference>
<dbReference type="Gene3D" id="3.40.50.720">
    <property type="entry name" value="NAD(P)-binding Rossmann-like Domain"/>
    <property type="match status" value="1"/>
</dbReference>
<dbReference type="PANTHER" id="PTHR43580:SF2">
    <property type="entry name" value="CYTOKINE-LIKE NUCLEAR FACTOR N-PAC"/>
    <property type="match status" value="1"/>
</dbReference>
<dbReference type="Pfam" id="PF14833">
    <property type="entry name" value="NAD_binding_11"/>
    <property type="match status" value="1"/>
</dbReference>
<organism evidence="8 9">
    <name type="scientific">Trichonephila clavata</name>
    <name type="common">Joro spider</name>
    <name type="synonym">Nephila clavata</name>
    <dbReference type="NCBI Taxonomy" id="2740835"/>
    <lineage>
        <taxon>Eukaryota</taxon>
        <taxon>Metazoa</taxon>
        <taxon>Ecdysozoa</taxon>
        <taxon>Arthropoda</taxon>
        <taxon>Chelicerata</taxon>
        <taxon>Arachnida</taxon>
        <taxon>Araneae</taxon>
        <taxon>Araneomorphae</taxon>
        <taxon>Entelegynae</taxon>
        <taxon>Araneoidea</taxon>
        <taxon>Nephilidae</taxon>
        <taxon>Trichonephila</taxon>
    </lineage>
</organism>
<evidence type="ECO:0000313" key="8">
    <source>
        <dbReference type="EMBL" id="GFR32795.1"/>
    </source>
</evidence>
<evidence type="ECO:0000313" key="9">
    <source>
        <dbReference type="Proteomes" id="UP000887116"/>
    </source>
</evidence>
<dbReference type="GO" id="GO:0031491">
    <property type="term" value="F:nucleosome binding"/>
    <property type="evidence" value="ECO:0007669"/>
    <property type="project" value="TreeGrafter"/>
</dbReference>
<reference evidence="8" key="1">
    <citation type="submission" date="2020-07" db="EMBL/GenBank/DDBJ databases">
        <title>Multicomponent nature underlies the extraordinary mechanical properties of spider dragline silk.</title>
        <authorList>
            <person name="Kono N."/>
            <person name="Nakamura H."/>
            <person name="Mori M."/>
            <person name="Yoshida Y."/>
            <person name="Ohtoshi R."/>
            <person name="Malay A.D."/>
            <person name="Moran D.A.P."/>
            <person name="Tomita M."/>
            <person name="Numata K."/>
            <person name="Arakawa K."/>
        </authorList>
    </citation>
    <scope>NUCLEOTIDE SEQUENCE</scope>
</reference>
<dbReference type="Gene3D" id="2.30.30.140">
    <property type="match status" value="1"/>
</dbReference>
<feature type="domain" description="PWWP" evidence="7">
    <location>
        <begin position="1"/>
        <end position="62"/>
    </location>
</feature>
<comment type="similarity">
    <text evidence="2">Belongs to the HIBADH-related family. NP60 subfamily.</text>
</comment>
<feature type="region of interest" description="Disordered" evidence="6">
    <location>
        <begin position="11"/>
        <end position="31"/>
    </location>
</feature>
<name>A0A8X6I214_TRICU</name>
<evidence type="ECO:0000256" key="2">
    <source>
        <dbReference type="ARBA" id="ARBA00007598"/>
    </source>
</evidence>
<dbReference type="InterPro" id="IPR006115">
    <property type="entry name" value="6PGDH_NADP-bd"/>
</dbReference>
<dbReference type="Pfam" id="PF03446">
    <property type="entry name" value="NAD_binding_2"/>
    <property type="match status" value="1"/>
</dbReference>
<dbReference type="GO" id="GO:0051287">
    <property type="term" value="F:NAD binding"/>
    <property type="evidence" value="ECO:0007669"/>
    <property type="project" value="InterPro"/>
</dbReference>
<dbReference type="OrthoDB" id="6493824at2759"/>
<dbReference type="GO" id="GO:0000785">
    <property type="term" value="C:chromatin"/>
    <property type="evidence" value="ECO:0007669"/>
    <property type="project" value="TreeGrafter"/>
</dbReference>
<evidence type="ECO:0000256" key="4">
    <source>
        <dbReference type="ARBA" id="ARBA00030287"/>
    </source>
</evidence>
<dbReference type="InterPro" id="IPR000313">
    <property type="entry name" value="PWWP_dom"/>
</dbReference>
<dbReference type="InterPro" id="IPR051265">
    <property type="entry name" value="HIBADH-related_NP60_sf"/>
</dbReference>
<proteinExistence type="inferred from homology"/>
<dbReference type="SUPFAM" id="SSF48179">
    <property type="entry name" value="6-phosphogluconate dehydrogenase C-terminal domain-like"/>
    <property type="match status" value="1"/>
</dbReference>
<comment type="caution">
    <text evidence="8">The sequence shown here is derived from an EMBL/GenBank/DDBJ whole genome shotgun (WGS) entry which is preliminary data.</text>
</comment>
<dbReference type="Proteomes" id="UP000887116">
    <property type="component" value="Unassembled WGS sequence"/>
</dbReference>
<dbReference type="InterPro" id="IPR029154">
    <property type="entry name" value="HIBADH-like_NADP-bd"/>
</dbReference>
<protein>
    <recommendedName>
        <fullName evidence="5">Cytokine-like nuclear factor N-PAC</fullName>
    </recommendedName>
    <alternativeName>
        <fullName evidence="4">Glyoxylate reductase 1 homolog</fullName>
    </alternativeName>
</protein>
<sequence length="523" mass="58030">MSKYPFWPAQIANPPTVDEEAAEGLPKKKPSASKKGQHYVYFFGTKNFAWISDEKIVPHSEEMLNKVPKKKSASYSKAICEIIEISTPLPTSVKEDSVQDELTNHFSAVQTQSTTTHLQKRGRKRKRKISCTKTNKKRNWAEGASDLELSPMEKTACMSSDTELSELEKMFRGIPNVELIEESVYENGDSPPYLYEPTVAVQEYSELPLVPSVDFSRPPNPTMIKRNIDLFPGKIGFIGLGMMGQRIVKNMLDSGHNVSVWNRTPEKCKQFVDIGVEQFLTPAELVLNCDIIFCCVSESQAVKSLMFQVDGILQGFKNSEPRKKGYVEMTSIDSYTSQVIAEAIIENGGIYLEAALVGSISLAEKSSLLVLSAGHHDLFVECLSCLYAVCESPYYFGCDVGEGSYMNLVHGMLTSGAYVILAETMSLVERLNLSKKGFLEILKYKKISCPLYVGKCQAIVTNNFSTDTSLKCQQQLLNMALALGSTHTQPLELSSTASQLYKECKLSPYSEHDASAVYLGAKC</sequence>
<dbReference type="SUPFAM" id="SSF51735">
    <property type="entry name" value="NAD(P)-binding Rossmann-fold domains"/>
    <property type="match status" value="1"/>
</dbReference>
<dbReference type="Pfam" id="PF00855">
    <property type="entry name" value="PWWP"/>
    <property type="match status" value="1"/>
</dbReference>
<dbReference type="AlphaFoldDB" id="A0A8X6I214"/>